<protein>
    <submittedName>
        <fullName evidence="2">Uncharacterized protein</fullName>
    </submittedName>
</protein>
<sequence>MTENTNLGELTKQIEELETNVEELSIELAAKCNECESLQESCDRYKKYNDILEKSVELKREETLRLRKRLSQMGQTILGRSVESSDPNIVMEEIEKKYSSLLEQNKAANSTLQELQSHENEMEKLHNELSVLTTYKEQSSNSRRKTVQSCH</sequence>
<evidence type="ECO:0000313" key="3">
    <source>
        <dbReference type="Proteomes" id="UP000008312"/>
    </source>
</evidence>
<keyword evidence="1" id="KW-0175">Coiled coil</keyword>
<dbReference type="EMBL" id="FN668690">
    <property type="protein sequence ID" value="CBK25232.2"/>
    <property type="molecule type" value="Genomic_DNA"/>
</dbReference>
<reference evidence="2" key="1">
    <citation type="submission" date="2010-02" db="EMBL/GenBank/DDBJ databases">
        <title>Sequencing and annotation of the Blastocystis hominis genome.</title>
        <authorList>
            <person name="Wincker P."/>
        </authorList>
    </citation>
    <scope>NUCLEOTIDE SEQUENCE</scope>
    <source>
        <strain evidence="2">Singapore isolate B</strain>
    </source>
</reference>
<organism evidence="2">
    <name type="scientific">Blastocystis hominis</name>
    <dbReference type="NCBI Taxonomy" id="12968"/>
    <lineage>
        <taxon>Eukaryota</taxon>
        <taxon>Sar</taxon>
        <taxon>Stramenopiles</taxon>
        <taxon>Bigyra</taxon>
        <taxon>Opalozoa</taxon>
        <taxon>Opalinata</taxon>
        <taxon>Blastocystidae</taxon>
        <taxon>Blastocystis</taxon>
    </lineage>
</organism>
<proteinExistence type="predicted"/>
<dbReference type="GeneID" id="24923018"/>
<name>D8MAZ3_BLAHO</name>
<evidence type="ECO:0000256" key="1">
    <source>
        <dbReference type="SAM" id="Coils"/>
    </source>
</evidence>
<feature type="coiled-coil region" evidence="1">
    <location>
        <begin position="7"/>
        <end position="41"/>
    </location>
</feature>
<dbReference type="RefSeq" id="XP_012899280.1">
    <property type="nucleotide sequence ID" value="XM_013043826.1"/>
</dbReference>
<evidence type="ECO:0000313" key="2">
    <source>
        <dbReference type="EMBL" id="CBK25232.2"/>
    </source>
</evidence>
<dbReference type="AlphaFoldDB" id="D8MAZ3"/>
<gene>
    <name evidence="2" type="ORF">GSBLH_T00006894001</name>
</gene>
<keyword evidence="3" id="KW-1185">Reference proteome</keyword>
<dbReference type="Proteomes" id="UP000008312">
    <property type="component" value="Unassembled WGS sequence"/>
</dbReference>
<accession>D8MAZ3</accession>
<feature type="coiled-coil region" evidence="1">
    <location>
        <begin position="91"/>
        <end position="135"/>
    </location>
</feature>
<dbReference type="InParanoid" id="D8MAZ3"/>